<dbReference type="GO" id="GO:0006508">
    <property type="term" value="P:proteolysis"/>
    <property type="evidence" value="ECO:0007669"/>
    <property type="project" value="InterPro"/>
</dbReference>
<dbReference type="Pfam" id="PF14541">
    <property type="entry name" value="TAXi_C"/>
    <property type="match status" value="1"/>
</dbReference>
<accession>A0A6J5VZ95</accession>
<feature type="active site" evidence="2">
    <location>
        <position position="61"/>
    </location>
</feature>
<proteinExistence type="inferred from homology"/>
<protein>
    <recommendedName>
        <fullName evidence="3">Peptidase A1 domain-containing protein</fullName>
    </recommendedName>
</protein>
<feature type="active site" evidence="2">
    <location>
        <position position="234"/>
    </location>
</feature>
<evidence type="ECO:0000259" key="3">
    <source>
        <dbReference type="PROSITE" id="PS51767"/>
    </source>
</evidence>
<reference evidence="5" key="1">
    <citation type="journal article" date="2020" name="Genome Biol.">
        <title>Gamete binning: chromosome-level and haplotype-resolved genome assembly enabled by high-throughput single-cell sequencing of gamete genomes.</title>
        <authorList>
            <person name="Campoy J.A."/>
            <person name="Sun H."/>
            <person name="Goel M."/>
            <person name="Jiao W.-B."/>
            <person name="Folz-Donahue K."/>
            <person name="Wang N."/>
            <person name="Rubio M."/>
            <person name="Liu C."/>
            <person name="Kukat C."/>
            <person name="Ruiz D."/>
            <person name="Huettel B."/>
            <person name="Schneeberger K."/>
        </authorList>
    </citation>
    <scope>NUCLEOTIDE SEQUENCE [LARGE SCALE GENOMIC DNA]</scope>
    <source>
        <strain evidence="5">cv. Rojo Pasion</strain>
    </source>
</reference>
<gene>
    <name evidence="4" type="ORF">ORAREDHAP_LOCUS1458</name>
</gene>
<dbReference type="InterPro" id="IPR033121">
    <property type="entry name" value="PEPTIDASE_A1"/>
</dbReference>
<dbReference type="AlphaFoldDB" id="A0A6J5VZ95"/>
<dbReference type="GO" id="GO:0004190">
    <property type="term" value="F:aspartic-type endopeptidase activity"/>
    <property type="evidence" value="ECO:0007669"/>
    <property type="project" value="InterPro"/>
</dbReference>
<dbReference type="PANTHER" id="PTHR13683">
    <property type="entry name" value="ASPARTYL PROTEASES"/>
    <property type="match status" value="1"/>
</dbReference>
<name>A0A6J5VZ95_PRUAR</name>
<dbReference type="InterPro" id="IPR021109">
    <property type="entry name" value="Peptidase_aspartic_dom_sf"/>
</dbReference>
<evidence type="ECO:0000313" key="5">
    <source>
        <dbReference type="Proteomes" id="UP000507245"/>
    </source>
</evidence>
<dbReference type="PROSITE" id="PS51767">
    <property type="entry name" value="PEPTIDASE_A1"/>
    <property type="match status" value="1"/>
</dbReference>
<evidence type="ECO:0000313" key="4">
    <source>
        <dbReference type="EMBL" id="CAB4292845.1"/>
    </source>
</evidence>
<dbReference type="InterPro" id="IPR032799">
    <property type="entry name" value="TAXi_C"/>
</dbReference>
<sequence length="307" mass="34052">MTVHRNSIHSGLNSKKFNTDDLNQSESTTILTKLISNNFSSGIYMVTVLGTPEKQISLGIDIGSDLTWTQCLPCTPCFEQREPIFDPSNSTSYVNISYESFTTGFLSKEKLTLTPTHMLVGFIFRCSYNNRLTWPKGEAGLLGLGRTNMSFLEQIAYKYGWFFSYCLPSTSSSIDYLTLGRDETWFSSNIKFTSLSSISGNSSFYGLNMTGISFCGHALPISATGFSYSGTIIDSGTILMWLPPTAYIALLDAFREVMKRYPSAPLFERIDTSCDLSGYKKSVISENGDDLCAQYFLVLLGLCGKPE</sequence>
<comment type="similarity">
    <text evidence="1">Belongs to the peptidase A1 family.</text>
</comment>
<feature type="domain" description="Peptidase A1" evidence="3">
    <location>
        <begin position="43"/>
        <end position="307"/>
    </location>
</feature>
<dbReference type="PANTHER" id="PTHR13683:SF750">
    <property type="entry name" value="ASPARTYL PROTEASE AED1"/>
    <property type="match status" value="1"/>
</dbReference>
<dbReference type="Gene3D" id="2.40.70.10">
    <property type="entry name" value="Acid Proteases"/>
    <property type="match status" value="3"/>
</dbReference>
<dbReference type="InterPro" id="IPR032861">
    <property type="entry name" value="TAXi_N"/>
</dbReference>
<evidence type="ECO:0000256" key="1">
    <source>
        <dbReference type="ARBA" id="ARBA00007447"/>
    </source>
</evidence>
<dbReference type="OrthoDB" id="1194275at2759"/>
<organism evidence="4 5">
    <name type="scientific">Prunus armeniaca</name>
    <name type="common">Apricot</name>
    <name type="synonym">Armeniaca vulgaris</name>
    <dbReference type="NCBI Taxonomy" id="36596"/>
    <lineage>
        <taxon>Eukaryota</taxon>
        <taxon>Viridiplantae</taxon>
        <taxon>Streptophyta</taxon>
        <taxon>Embryophyta</taxon>
        <taxon>Tracheophyta</taxon>
        <taxon>Spermatophyta</taxon>
        <taxon>Magnoliopsida</taxon>
        <taxon>eudicotyledons</taxon>
        <taxon>Gunneridae</taxon>
        <taxon>Pentapetalae</taxon>
        <taxon>rosids</taxon>
        <taxon>fabids</taxon>
        <taxon>Rosales</taxon>
        <taxon>Rosaceae</taxon>
        <taxon>Amygdaloideae</taxon>
        <taxon>Amygdaleae</taxon>
        <taxon>Prunus</taxon>
    </lineage>
</organism>
<dbReference type="Pfam" id="PF14543">
    <property type="entry name" value="TAXi_N"/>
    <property type="match status" value="1"/>
</dbReference>
<dbReference type="Proteomes" id="UP000507245">
    <property type="component" value="Unassembled WGS sequence"/>
</dbReference>
<dbReference type="EMBL" id="CAEKKB010000001">
    <property type="protein sequence ID" value="CAB4292845.1"/>
    <property type="molecule type" value="Genomic_DNA"/>
</dbReference>
<dbReference type="InterPro" id="IPR001461">
    <property type="entry name" value="Aspartic_peptidase_A1"/>
</dbReference>
<dbReference type="SUPFAM" id="SSF50630">
    <property type="entry name" value="Acid proteases"/>
    <property type="match status" value="1"/>
</dbReference>
<keyword evidence="5" id="KW-1185">Reference proteome</keyword>
<evidence type="ECO:0000256" key="2">
    <source>
        <dbReference type="PIRSR" id="PIRSR601461-1"/>
    </source>
</evidence>